<protein>
    <submittedName>
        <fullName evidence="5">ABC-type uncharacterized transport system involved in gliding motility, auxiliary component</fullName>
    </submittedName>
</protein>
<keyword evidence="2" id="KW-1133">Transmembrane helix</keyword>
<dbReference type="EMBL" id="CAADFX010000017">
    <property type="protein sequence ID" value="VFK53004.1"/>
    <property type="molecule type" value="Genomic_DNA"/>
</dbReference>
<feature type="domain" description="DUF7088" evidence="4">
    <location>
        <begin position="38"/>
        <end position="138"/>
    </location>
</feature>
<keyword evidence="2" id="KW-0472">Membrane</keyword>
<dbReference type="Pfam" id="PF23357">
    <property type="entry name" value="DUF7088"/>
    <property type="match status" value="1"/>
</dbReference>
<evidence type="ECO:0000259" key="4">
    <source>
        <dbReference type="Pfam" id="PF23357"/>
    </source>
</evidence>
<sequence>MKIKWFAGGGLVLAVVLLFAINIFSAATFRSVRLDLTEGQLYTLSEGTGNILRTLEEPVTLRLFLSQKQAVMLPQISGYASRVRELLAEYHRVSDGLVRVHTIEPEPFSEEEDRAVAYGLTAVPLNDQGDAFYFGLVASGPTDTQALIPFFSPSREAFLEYDLTNLIHQVAYPDKNVVGLISSLSMDGAQDMNLRALQQGQKPQPWVVLEQIQQYFEVRTLEKDVKNIPADVDILMLVHPKGIGERTLYAIDQFVLRGGRALVFVDPHSEIDAQPNSMAGMPGSDTGSGSDLAPLFTTWGIKFSPAKVVGDRRLARRIRFQTDSRTIIADYPIWIELSATEMDTNDIITAELDNILLASPGRLQSLDDKGTRLLPLLQTTTNATEFEAAHVKFLTDPKTLLHGYQGGGEKYILAARITGQVQSAFPQGAPEANADKDDASAEQEGKDSDAMHGSKDTPPLEHLSASKNDINVVVVADTDILRDRFWVNVQRFLGTRLMQPTAANGTFVVNALDNLLGSNDLISIRSRGHFQRPFTRVDTIREEAEFHFQEKEKELLDKLRETERKLVELERGKQGDGALVLSMEQQREIERFRDEKLRVRKALRDVRHNLRKDIEGMEDWLKFVNIGLIPILIGIGGIIVAIYRSRRKLKNAI</sequence>
<evidence type="ECO:0000256" key="1">
    <source>
        <dbReference type="SAM" id="MobiDB-lite"/>
    </source>
</evidence>
<dbReference type="InterPro" id="IPR019196">
    <property type="entry name" value="ABC_transp_unknown"/>
</dbReference>
<reference evidence="5" key="1">
    <citation type="submission" date="2019-02" db="EMBL/GenBank/DDBJ databases">
        <authorList>
            <person name="Gruber-Vodicka R. H."/>
            <person name="Seah K. B. B."/>
        </authorList>
    </citation>
    <scope>NUCLEOTIDE SEQUENCE</scope>
    <source>
        <strain evidence="5">BECK_BY1</strain>
    </source>
</reference>
<evidence type="ECO:0000256" key="2">
    <source>
        <dbReference type="SAM" id="Phobius"/>
    </source>
</evidence>
<dbReference type="Pfam" id="PF09822">
    <property type="entry name" value="ABC_transp_aux"/>
    <property type="match status" value="1"/>
</dbReference>
<feature type="region of interest" description="Disordered" evidence="1">
    <location>
        <begin position="426"/>
        <end position="463"/>
    </location>
</feature>
<feature type="compositionally biased region" description="Basic and acidic residues" evidence="1">
    <location>
        <begin position="433"/>
        <end position="459"/>
    </location>
</feature>
<proteinExistence type="predicted"/>
<dbReference type="AlphaFoldDB" id="A0A450ZGT3"/>
<feature type="domain" description="ABC-type uncharacterised transport system" evidence="3">
    <location>
        <begin position="176"/>
        <end position="511"/>
    </location>
</feature>
<organism evidence="5">
    <name type="scientific">Candidatus Kentrum sp. TUN</name>
    <dbReference type="NCBI Taxonomy" id="2126343"/>
    <lineage>
        <taxon>Bacteria</taxon>
        <taxon>Pseudomonadati</taxon>
        <taxon>Pseudomonadota</taxon>
        <taxon>Gammaproteobacteria</taxon>
        <taxon>Candidatus Kentrum</taxon>
    </lineage>
</organism>
<accession>A0A450ZGT3</accession>
<name>A0A450ZGT3_9GAMM</name>
<dbReference type="InterPro" id="IPR055396">
    <property type="entry name" value="DUF7088"/>
</dbReference>
<feature type="transmembrane region" description="Helical" evidence="2">
    <location>
        <begin position="620"/>
        <end position="643"/>
    </location>
</feature>
<evidence type="ECO:0000259" key="3">
    <source>
        <dbReference type="Pfam" id="PF09822"/>
    </source>
</evidence>
<evidence type="ECO:0000313" key="5">
    <source>
        <dbReference type="EMBL" id="VFK53004.1"/>
    </source>
</evidence>
<gene>
    <name evidence="5" type="ORF">BECKTUN1418D_GA0071000_101714</name>
</gene>
<keyword evidence="2" id="KW-0812">Transmembrane</keyword>